<sequence>MPHEYPAIAQDDDDALTYTGPYPINQEHELDGLLEKALQKFQETAQQIAVSFIQDAKTRQEYMRQIGEIPKVVRAEVSSGRVGLAEGVRFAQTMRNQIMKEARAATSATGLAIAERHKKEGLSERYLLERYSAIQNVPGVKEMPRPQQKAYIKSIVDGRTPSVFDRLSQEQRARVYYSIIDAAGRDSVDFTNFCVKFAAAGKVFTAMTAILAVYGVSTSKDVVYEVNRQASDIGGSLLGGALAGMAIGSICGPGAPVCAFAVVAAGSLVGAEVMEKTNDLYQAELQEFMKWQIR</sequence>
<reference evidence="1" key="1">
    <citation type="submission" date="2022-09" db="EMBL/GenBank/DDBJ databases">
        <title>Isolation and characterization of 3-chlorobenzoate degrading bacteria from soils in Shizuoka.</title>
        <authorList>
            <person name="Ifat A."/>
            <person name="Ogawa N."/>
            <person name="Kimbara K."/>
            <person name="Moriuchi R."/>
            <person name="Dohra H."/>
            <person name="Shintani M."/>
        </authorList>
    </citation>
    <scope>NUCLEOTIDE SEQUENCE</scope>
    <source>
        <strain evidence="1">19CS4-2</strain>
    </source>
</reference>
<dbReference type="AlphaFoldDB" id="A0AA37MIA1"/>
<dbReference type="RefSeq" id="WP_238214169.1">
    <property type="nucleotide sequence ID" value="NZ_BPUS01000010.1"/>
</dbReference>
<protein>
    <submittedName>
        <fullName evidence="1">Uncharacterized protein</fullName>
    </submittedName>
</protein>
<proteinExistence type="predicted"/>
<organism evidence="1 2">
    <name type="scientific">Caballeronia novacaledonica</name>
    <dbReference type="NCBI Taxonomy" id="1544861"/>
    <lineage>
        <taxon>Bacteria</taxon>
        <taxon>Pseudomonadati</taxon>
        <taxon>Pseudomonadota</taxon>
        <taxon>Betaproteobacteria</taxon>
        <taxon>Burkholderiales</taxon>
        <taxon>Burkholderiaceae</taxon>
        <taxon>Caballeronia</taxon>
    </lineage>
</organism>
<dbReference type="EMBL" id="BPUS01000010">
    <property type="protein sequence ID" value="GJH27478.1"/>
    <property type="molecule type" value="Genomic_DNA"/>
</dbReference>
<name>A0AA37MIA1_9BURK</name>
<comment type="caution">
    <text evidence="1">The sequence shown here is derived from an EMBL/GenBank/DDBJ whole genome shotgun (WGS) entry which is preliminary data.</text>
</comment>
<dbReference type="Proteomes" id="UP001055111">
    <property type="component" value="Unassembled WGS sequence"/>
</dbReference>
<gene>
    <name evidence="1" type="ORF">CBA19CS42_23200</name>
</gene>
<accession>A0AA37MIA1</accession>
<evidence type="ECO:0000313" key="2">
    <source>
        <dbReference type="Proteomes" id="UP001055111"/>
    </source>
</evidence>
<evidence type="ECO:0000313" key="1">
    <source>
        <dbReference type="EMBL" id="GJH27478.1"/>
    </source>
</evidence>